<evidence type="ECO:0000313" key="3">
    <source>
        <dbReference type="Proteomes" id="UP000799778"/>
    </source>
</evidence>
<evidence type="ECO:0000313" key="2">
    <source>
        <dbReference type="EMBL" id="KAF2017796.1"/>
    </source>
</evidence>
<feature type="region of interest" description="Disordered" evidence="1">
    <location>
        <begin position="75"/>
        <end position="97"/>
    </location>
</feature>
<accession>A0A6A5XXW1</accession>
<keyword evidence="3" id="KW-1185">Reference proteome</keyword>
<sequence length="415" mass="47319">MPIIKHEIDPLADTVITLHNPGAPFALWKESLDGLADDEDLSDVEEDTKSAVPSVNEMMTKHSILEYEYEMKESTIRSSDGGSEATAAPIADNGVPASSAVLDSESTVEGEMGNEVQYFVSSRHLMLVSPWFRRRFTSDTFSESKPSALDGRYHYSASDWDEEALLILLNIIHLRTRKVPASISLEMFAKIAVIADYYELEDEQALDRNVKDWTANIWANSYFPKIYCRDLVLWICISRIFCLREQFEQATAVAIKASWGWIQDLGLPIHEGITSEIDRARCQAIEQVIAKLHQLAERYSDIGYSCPKFKHHSPQCGACLYGTLMKYMKRWGYLTPRPEAPFVGMRFYNVCNKIRRIQNPQWWHTSRQAHHHYSSSEAFMLHPCKLGSEIDTIVQDAQAEIKGLKLKDIHVNHSQ</sequence>
<dbReference type="AlphaFoldDB" id="A0A6A5XXW1"/>
<proteinExistence type="predicted"/>
<dbReference type="OrthoDB" id="5326346at2759"/>
<protein>
    <recommendedName>
        <fullName evidence="4">BTB domain-containing protein</fullName>
    </recommendedName>
</protein>
<feature type="non-terminal residue" evidence="2">
    <location>
        <position position="1"/>
    </location>
</feature>
<evidence type="ECO:0000256" key="1">
    <source>
        <dbReference type="SAM" id="MobiDB-lite"/>
    </source>
</evidence>
<dbReference type="EMBL" id="ML978068">
    <property type="protein sequence ID" value="KAF2017796.1"/>
    <property type="molecule type" value="Genomic_DNA"/>
</dbReference>
<evidence type="ECO:0008006" key="4">
    <source>
        <dbReference type="Google" id="ProtNLM"/>
    </source>
</evidence>
<dbReference type="Proteomes" id="UP000799778">
    <property type="component" value="Unassembled WGS sequence"/>
</dbReference>
<dbReference type="RefSeq" id="XP_033386135.1">
    <property type="nucleotide sequence ID" value="XM_033530940.1"/>
</dbReference>
<dbReference type="GeneID" id="54288337"/>
<name>A0A6A5XXW1_9PLEO</name>
<reference evidence="2" key="1">
    <citation type="journal article" date="2020" name="Stud. Mycol.">
        <title>101 Dothideomycetes genomes: a test case for predicting lifestyles and emergence of pathogens.</title>
        <authorList>
            <person name="Haridas S."/>
            <person name="Albert R."/>
            <person name="Binder M."/>
            <person name="Bloem J."/>
            <person name="Labutti K."/>
            <person name="Salamov A."/>
            <person name="Andreopoulos B."/>
            <person name="Baker S."/>
            <person name="Barry K."/>
            <person name="Bills G."/>
            <person name="Bluhm B."/>
            <person name="Cannon C."/>
            <person name="Castanera R."/>
            <person name="Culley D."/>
            <person name="Daum C."/>
            <person name="Ezra D."/>
            <person name="Gonzalez J."/>
            <person name="Henrissat B."/>
            <person name="Kuo A."/>
            <person name="Liang C."/>
            <person name="Lipzen A."/>
            <person name="Lutzoni F."/>
            <person name="Magnuson J."/>
            <person name="Mondo S."/>
            <person name="Nolan M."/>
            <person name="Ohm R."/>
            <person name="Pangilinan J."/>
            <person name="Park H.-J."/>
            <person name="Ramirez L."/>
            <person name="Alfaro M."/>
            <person name="Sun H."/>
            <person name="Tritt A."/>
            <person name="Yoshinaga Y."/>
            <person name="Zwiers L.-H."/>
            <person name="Turgeon B."/>
            <person name="Goodwin S."/>
            <person name="Spatafora J."/>
            <person name="Crous P."/>
            <person name="Grigoriev I."/>
        </authorList>
    </citation>
    <scope>NUCLEOTIDE SEQUENCE</scope>
    <source>
        <strain evidence="2">CBS 175.79</strain>
    </source>
</reference>
<organism evidence="2 3">
    <name type="scientific">Aaosphaeria arxii CBS 175.79</name>
    <dbReference type="NCBI Taxonomy" id="1450172"/>
    <lineage>
        <taxon>Eukaryota</taxon>
        <taxon>Fungi</taxon>
        <taxon>Dikarya</taxon>
        <taxon>Ascomycota</taxon>
        <taxon>Pezizomycotina</taxon>
        <taxon>Dothideomycetes</taxon>
        <taxon>Pleosporomycetidae</taxon>
        <taxon>Pleosporales</taxon>
        <taxon>Pleosporales incertae sedis</taxon>
        <taxon>Aaosphaeria</taxon>
    </lineage>
</organism>
<gene>
    <name evidence="2" type="ORF">BU24DRAFT_449394</name>
</gene>